<dbReference type="SUPFAM" id="SSF52540">
    <property type="entry name" value="P-loop containing nucleoside triphosphate hydrolases"/>
    <property type="match status" value="1"/>
</dbReference>
<protein>
    <submittedName>
        <fullName evidence="2">Recombinase family protein</fullName>
    </submittedName>
</protein>
<dbReference type="Proteomes" id="UP000603457">
    <property type="component" value="Unassembled WGS sequence"/>
</dbReference>
<evidence type="ECO:0000256" key="1">
    <source>
        <dbReference type="SAM" id="MobiDB-lite"/>
    </source>
</evidence>
<dbReference type="InterPro" id="IPR027417">
    <property type="entry name" value="P-loop_NTPase"/>
</dbReference>
<sequence>MASHSVWIVGNSRSGKTNRLVEHFCRWLQIENHNLGLFYTKKAGKKSDNSISKPFVLKQTEPGVLVLAANDDNRRELSDKIVTKTLGKYPIRAKTPLGFFQDEVILFWPLLIELLHLKAQFPVRLRPETEQELATKLWREQIDAEILRRAGVNEYRLVRRILDLLQLAAYSGTACEGIAEVLQSGLEENGINLEPEFLASLLLDWRNWCLERGLLTYGIITELYTQHLLSDRHYQERLSQRYQAILADDVDDYPAVTRQLFETLLQQGAVGAFTYNPDGAVRLGLGADPNYLEGLARHCRLETLFTPVAPSLADNLARPMVEFITQPMVMLELPATVQSIQTTSRAELLRTTAEVIGKAIKSGRIQPEEIAIIAPGLDAIARYTITEILTKQNIPVESLNDQRPLISSPTIRALLTMLALVYPGLGRLVDRDAVAEMLVVLSRRQGAEGRGQGERGERGEGGDKGEILTQHSALSEKLRAGVPPVEQTSVTPHSILSTHIDPVRAGLIADYCFVPHPDRPNLLPVNSFERWDRIGYAATTAYTQILQWIEKQRSQQEQRLIPSPISLLYLAIQDFLCKDSNPPYDQMAALRELLETAQHYWEIDTRLRQEVGGLGGQGSNLSTFSTPTQHSALSTQHSALHTQHSASTTLAEFIQLLRRGTITANPYPLRPIGLSRKAVTLATIFQYRSSRRSHRWHFWLDAGSPLWAKGGAATLFGAPLFLRDRLGEPWTAEDEKTTEQERLRRILTDLLSRVSEKVYLCHSDLAVNGQEQLGPLLPLVHTCVSVISKVA</sequence>
<feature type="region of interest" description="Disordered" evidence="1">
    <location>
        <begin position="445"/>
        <end position="465"/>
    </location>
</feature>
<accession>A0ABR8FYV6</accession>
<gene>
    <name evidence="2" type="ORF">H6G74_18995</name>
</gene>
<name>A0ABR8FYV6_9NOSO</name>
<organism evidence="2 3">
    <name type="scientific">Nostoc spongiaeforme FACHB-130</name>
    <dbReference type="NCBI Taxonomy" id="1357510"/>
    <lineage>
        <taxon>Bacteria</taxon>
        <taxon>Bacillati</taxon>
        <taxon>Cyanobacteriota</taxon>
        <taxon>Cyanophyceae</taxon>
        <taxon>Nostocales</taxon>
        <taxon>Nostocaceae</taxon>
        <taxon>Nostoc</taxon>
    </lineage>
</organism>
<keyword evidence="3" id="KW-1185">Reference proteome</keyword>
<comment type="caution">
    <text evidence="2">The sequence shown here is derived from an EMBL/GenBank/DDBJ whole genome shotgun (WGS) entry which is preliminary data.</text>
</comment>
<reference evidence="2 3" key="1">
    <citation type="journal article" date="2020" name="ISME J.">
        <title>Comparative genomics reveals insights into cyanobacterial evolution and habitat adaptation.</title>
        <authorList>
            <person name="Chen M.Y."/>
            <person name="Teng W.K."/>
            <person name="Zhao L."/>
            <person name="Hu C.X."/>
            <person name="Zhou Y.K."/>
            <person name="Han B.P."/>
            <person name="Song L.R."/>
            <person name="Shu W.S."/>
        </authorList>
    </citation>
    <scope>NUCLEOTIDE SEQUENCE [LARGE SCALE GENOMIC DNA]</scope>
    <source>
        <strain evidence="2 3">FACHB-130</strain>
    </source>
</reference>
<dbReference type="EMBL" id="JACJTB010000027">
    <property type="protein sequence ID" value="MBD2596402.1"/>
    <property type="molecule type" value="Genomic_DNA"/>
</dbReference>
<evidence type="ECO:0000313" key="3">
    <source>
        <dbReference type="Proteomes" id="UP000603457"/>
    </source>
</evidence>
<proteinExistence type="predicted"/>
<evidence type="ECO:0000313" key="2">
    <source>
        <dbReference type="EMBL" id="MBD2596402.1"/>
    </source>
</evidence>
<dbReference type="RefSeq" id="WP_190969145.1">
    <property type="nucleotide sequence ID" value="NZ_JACJTB010000027.1"/>
</dbReference>